<evidence type="ECO:0000256" key="2">
    <source>
        <dbReference type="ARBA" id="ARBA00022737"/>
    </source>
</evidence>
<feature type="domain" description="Disease resistance R13L4/SHOC-2-like LRR" evidence="3">
    <location>
        <begin position="67"/>
        <end position="173"/>
    </location>
</feature>
<dbReference type="InterPro" id="IPR003591">
    <property type="entry name" value="Leu-rich_rpt_typical-subtyp"/>
</dbReference>
<dbReference type="SMART" id="SM00369">
    <property type="entry name" value="LRR_TYP"/>
    <property type="match status" value="5"/>
</dbReference>
<name>A0A8M1H1M0_BETSP</name>
<dbReference type="Pfam" id="PF23598">
    <property type="entry name" value="LRR_14"/>
    <property type="match status" value="1"/>
</dbReference>
<dbReference type="GO" id="GO:0005737">
    <property type="term" value="C:cytoplasm"/>
    <property type="evidence" value="ECO:0007669"/>
    <property type="project" value="TreeGrafter"/>
</dbReference>
<dbReference type="OrthoDB" id="676979at2759"/>
<accession>A0A8M1H1M0</accession>
<evidence type="ECO:0000313" key="6">
    <source>
        <dbReference type="RefSeq" id="XP_040923475.1"/>
    </source>
</evidence>
<dbReference type="RefSeq" id="XP_055358715.1">
    <property type="nucleotide sequence ID" value="XM_055502740.1"/>
</dbReference>
<dbReference type="Pfam" id="PF13516">
    <property type="entry name" value="LRR_6"/>
    <property type="match status" value="1"/>
</dbReference>
<evidence type="ECO:0000259" key="3">
    <source>
        <dbReference type="Pfam" id="PF23598"/>
    </source>
</evidence>
<gene>
    <name evidence="5 6 7" type="primary">lrrc18a</name>
</gene>
<proteinExistence type="predicted"/>
<dbReference type="PANTHER" id="PTHR48051:SF42">
    <property type="entry name" value="LEUCINE-RICH REPEAT-CONTAINING PROTEIN 18-LIKE"/>
    <property type="match status" value="1"/>
</dbReference>
<evidence type="ECO:0000313" key="4">
    <source>
        <dbReference type="Proteomes" id="UP000515150"/>
    </source>
</evidence>
<dbReference type="AlphaFoldDB" id="A0A8M1H1M0"/>
<dbReference type="RefSeq" id="XP_040923474.1">
    <property type="nucleotide sequence ID" value="XM_041067540.2"/>
</dbReference>
<evidence type="ECO:0000256" key="1">
    <source>
        <dbReference type="ARBA" id="ARBA00022614"/>
    </source>
</evidence>
<dbReference type="Proteomes" id="UP000515150">
    <property type="component" value="Chromosome 15"/>
</dbReference>
<dbReference type="CTD" id="101885955"/>
<dbReference type="PROSITE" id="PS51450">
    <property type="entry name" value="LRR"/>
    <property type="match status" value="2"/>
</dbReference>
<dbReference type="PANTHER" id="PTHR48051">
    <property type="match status" value="1"/>
</dbReference>
<dbReference type="SUPFAM" id="SSF52058">
    <property type="entry name" value="L domain-like"/>
    <property type="match status" value="1"/>
</dbReference>
<dbReference type="InterPro" id="IPR032675">
    <property type="entry name" value="LRR_dom_sf"/>
</dbReference>
<dbReference type="GeneTree" id="ENSGT00940000156026"/>
<sequence length="279" mass="30815">MPKPKAAKGTKVTLKMAKKAVRMTPDGWHRLTLSNMGITIFPKCIFKLTNVEELDLSRNQIQKIPESIGKFLSLKRLDLHSNKLESVPESIGNLVGLTHLNLSNNFLTSAGLPPTLGLLTSLKSLNLGMNRLDGLPTTMVALEKLQELGLFDNLFISLPEFLKVLCNLTKVNVKRNPLSYVQDDGEGTLKEKSEPDKGGYLVHKSSMCRTCFRKCKEQRARHPKGGGGAGRIGGRGGGEEMRIKTYAGLVAPNSVATIDQDMWRIRKEEHVPNKLPKSC</sequence>
<dbReference type="InterPro" id="IPR050216">
    <property type="entry name" value="LRR_domain-containing"/>
</dbReference>
<dbReference type="GeneID" id="114841908"/>
<dbReference type="KEGG" id="bspl:114841908"/>
<protein>
    <submittedName>
        <fullName evidence="5 6">Leucine-rich repeat-containing protein 18</fullName>
    </submittedName>
</protein>
<keyword evidence="2" id="KW-0677">Repeat</keyword>
<keyword evidence="4" id="KW-1185">Reference proteome</keyword>
<organism evidence="4 6">
    <name type="scientific">Betta splendens</name>
    <name type="common">Siamese fighting fish</name>
    <dbReference type="NCBI Taxonomy" id="158456"/>
    <lineage>
        <taxon>Eukaryota</taxon>
        <taxon>Metazoa</taxon>
        <taxon>Chordata</taxon>
        <taxon>Craniata</taxon>
        <taxon>Vertebrata</taxon>
        <taxon>Euteleostomi</taxon>
        <taxon>Actinopterygii</taxon>
        <taxon>Neopterygii</taxon>
        <taxon>Teleostei</taxon>
        <taxon>Neoteleostei</taxon>
        <taxon>Acanthomorphata</taxon>
        <taxon>Anabantaria</taxon>
        <taxon>Anabantiformes</taxon>
        <taxon>Anabantoidei</taxon>
        <taxon>Osphronemidae</taxon>
        <taxon>Betta</taxon>
    </lineage>
</organism>
<keyword evidence="1" id="KW-0433">Leucine-rich repeat</keyword>
<dbReference type="InterPro" id="IPR055414">
    <property type="entry name" value="LRR_R13L4/SHOC2-like"/>
</dbReference>
<reference evidence="5 6" key="1">
    <citation type="submission" date="2025-04" db="UniProtKB">
        <authorList>
            <consortium name="RefSeq"/>
        </authorList>
    </citation>
    <scope>IDENTIFICATION</scope>
</reference>
<evidence type="ECO:0000313" key="5">
    <source>
        <dbReference type="RefSeq" id="XP_040923474.1"/>
    </source>
</evidence>
<evidence type="ECO:0000313" key="7">
    <source>
        <dbReference type="RefSeq" id="XP_055358715.1"/>
    </source>
</evidence>
<dbReference type="RefSeq" id="XP_040923475.1">
    <property type="nucleotide sequence ID" value="XM_041067541.2"/>
</dbReference>
<dbReference type="Gene3D" id="3.80.10.10">
    <property type="entry name" value="Ribonuclease Inhibitor"/>
    <property type="match status" value="1"/>
</dbReference>
<dbReference type="InterPro" id="IPR001611">
    <property type="entry name" value="Leu-rich_rpt"/>
</dbReference>